<evidence type="ECO:0000256" key="1">
    <source>
        <dbReference type="SAM" id="MobiDB-lite"/>
    </source>
</evidence>
<comment type="caution">
    <text evidence="3">The sequence shown here is derived from an EMBL/GenBank/DDBJ whole genome shotgun (WGS) entry which is preliminary data.</text>
</comment>
<keyword evidence="4" id="KW-1185">Reference proteome</keyword>
<organism evidence="3 4">
    <name type="scientific">Ditylenchus destructor</name>
    <dbReference type="NCBI Taxonomy" id="166010"/>
    <lineage>
        <taxon>Eukaryota</taxon>
        <taxon>Metazoa</taxon>
        <taxon>Ecdysozoa</taxon>
        <taxon>Nematoda</taxon>
        <taxon>Chromadorea</taxon>
        <taxon>Rhabditida</taxon>
        <taxon>Tylenchina</taxon>
        <taxon>Tylenchomorpha</taxon>
        <taxon>Sphaerularioidea</taxon>
        <taxon>Anguinidae</taxon>
        <taxon>Anguininae</taxon>
        <taxon>Ditylenchus</taxon>
    </lineage>
</organism>
<name>A0AAD4MSA3_9BILA</name>
<dbReference type="EMBL" id="JAKKPZ010000097">
    <property type="protein sequence ID" value="KAI1702513.1"/>
    <property type="molecule type" value="Genomic_DNA"/>
</dbReference>
<reference evidence="3" key="1">
    <citation type="submission" date="2022-01" db="EMBL/GenBank/DDBJ databases">
        <title>Genome Sequence Resource for Two Populations of Ditylenchus destructor, the Migratory Endoparasitic Phytonematode.</title>
        <authorList>
            <person name="Zhang H."/>
            <person name="Lin R."/>
            <person name="Xie B."/>
        </authorList>
    </citation>
    <scope>NUCLEOTIDE SEQUENCE</scope>
    <source>
        <strain evidence="3">BazhouSP</strain>
    </source>
</reference>
<feature type="signal peptide" evidence="2">
    <location>
        <begin position="1"/>
        <end position="24"/>
    </location>
</feature>
<keyword evidence="2" id="KW-0732">Signal</keyword>
<evidence type="ECO:0000313" key="4">
    <source>
        <dbReference type="Proteomes" id="UP001201812"/>
    </source>
</evidence>
<dbReference type="Proteomes" id="UP001201812">
    <property type="component" value="Unassembled WGS sequence"/>
</dbReference>
<evidence type="ECO:0000313" key="3">
    <source>
        <dbReference type="EMBL" id="KAI1702513.1"/>
    </source>
</evidence>
<dbReference type="AlphaFoldDB" id="A0AAD4MSA3"/>
<proteinExistence type="predicted"/>
<feature type="compositionally biased region" description="Basic and acidic residues" evidence="1">
    <location>
        <begin position="89"/>
        <end position="105"/>
    </location>
</feature>
<sequence length="105" mass="11812">MKLRNTLTFTFLIIFQFMVQEMGAKPQKYSDILNYRVKRDAVGPCVSNVCPTGYHCEEQDYVCLPGASIVDHTEKPDDSNGNEDNGNDESEKSIDTKKKSDNASE</sequence>
<accession>A0AAD4MSA3</accession>
<evidence type="ECO:0000256" key="2">
    <source>
        <dbReference type="SAM" id="SignalP"/>
    </source>
</evidence>
<protein>
    <submittedName>
        <fullName evidence="3">Uncharacterized protein</fullName>
    </submittedName>
</protein>
<gene>
    <name evidence="3" type="ORF">DdX_15412</name>
</gene>
<feature type="chain" id="PRO_5041909996" evidence="2">
    <location>
        <begin position="25"/>
        <end position="105"/>
    </location>
</feature>
<feature type="region of interest" description="Disordered" evidence="1">
    <location>
        <begin position="72"/>
        <end position="105"/>
    </location>
</feature>